<organism evidence="10">
    <name type="scientific">Albugo laibachii Nc14</name>
    <dbReference type="NCBI Taxonomy" id="890382"/>
    <lineage>
        <taxon>Eukaryota</taxon>
        <taxon>Sar</taxon>
        <taxon>Stramenopiles</taxon>
        <taxon>Oomycota</taxon>
        <taxon>Peronosporomycetes</taxon>
        <taxon>Albuginales</taxon>
        <taxon>Albuginaceae</taxon>
        <taxon>Albugo</taxon>
    </lineage>
</organism>
<dbReference type="SUPFAM" id="SSF52799">
    <property type="entry name" value="(Phosphotyrosine protein) phosphatases II"/>
    <property type="match status" value="1"/>
</dbReference>
<evidence type="ECO:0000256" key="1">
    <source>
        <dbReference type="ARBA" id="ARBA00004184"/>
    </source>
</evidence>
<feature type="binding site" evidence="6">
    <location>
        <begin position="640"/>
        <end position="641"/>
    </location>
    <ligand>
        <name>substrate</name>
    </ligand>
</feature>
<feature type="region of interest" description="Disordered" evidence="7">
    <location>
        <begin position="130"/>
        <end position="153"/>
    </location>
</feature>
<feature type="domain" description="Tyrosine specific protein phosphatases" evidence="8">
    <location>
        <begin position="681"/>
        <end position="718"/>
    </location>
</feature>
<keyword evidence="4" id="KW-0963">Cytoplasm</keyword>
<proteinExistence type="inferred from homology"/>
<feature type="compositionally biased region" description="Basic and acidic residues" evidence="7">
    <location>
        <begin position="1"/>
        <end position="16"/>
    </location>
</feature>
<dbReference type="PROSITE" id="PS50056">
    <property type="entry name" value="TYR_PHOSPHATASE_2"/>
    <property type="match status" value="1"/>
</dbReference>
<dbReference type="InterPro" id="IPR030564">
    <property type="entry name" value="Myotubularin"/>
</dbReference>
<evidence type="ECO:0000256" key="5">
    <source>
        <dbReference type="PIRSR" id="PIRSR630564-1"/>
    </source>
</evidence>
<gene>
    <name evidence="10" type="primary">AlNc14C247G9580</name>
    <name evidence="10" type="ORF">ALNC14_107280</name>
</gene>
<dbReference type="SUPFAM" id="SSF50729">
    <property type="entry name" value="PH domain-like"/>
    <property type="match status" value="1"/>
</dbReference>
<feature type="compositionally biased region" description="Polar residues" evidence="7">
    <location>
        <begin position="137"/>
        <end position="149"/>
    </location>
</feature>
<dbReference type="PANTHER" id="PTHR10807:SF128">
    <property type="entry name" value="PHOSPHATIDYLINOSITOL-3,5-BISPHOSPHATE 3-PHOSPHATASE"/>
    <property type="match status" value="1"/>
</dbReference>
<feature type="binding site" evidence="6">
    <location>
        <begin position="705"/>
        <end position="711"/>
    </location>
    <ligand>
        <name>substrate</name>
    </ligand>
</feature>
<dbReference type="InterPro" id="IPR016130">
    <property type="entry name" value="Tyr_Pase_AS"/>
</dbReference>
<dbReference type="CDD" id="cd14507">
    <property type="entry name" value="PTP-MTM-like"/>
    <property type="match status" value="1"/>
</dbReference>
<feature type="compositionally biased region" description="Low complexity" evidence="7">
    <location>
        <begin position="944"/>
        <end position="955"/>
    </location>
</feature>
<dbReference type="Pfam" id="PF06602">
    <property type="entry name" value="Myotub-related"/>
    <property type="match status" value="1"/>
</dbReference>
<dbReference type="EMBL" id="FR824292">
    <property type="protein sequence ID" value="CCA24584.1"/>
    <property type="molecule type" value="Genomic_DNA"/>
</dbReference>
<dbReference type="SMART" id="SM00404">
    <property type="entry name" value="PTPc_motif"/>
    <property type="match status" value="1"/>
</dbReference>
<dbReference type="GO" id="GO:0005737">
    <property type="term" value="C:cytoplasm"/>
    <property type="evidence" value="ECO:0007669"/>
    <property type="project" value="UniProtKB-SubCell"/>
</dbReference>
<dbReference type="PROSITE" id="PS51339">
    <property type="entry name" value="PPASE_MYOTUBULARIN"/>
    <property type="match status" value="1"/>
</dbReference>
<reference evidence="10" key="2">
    <citation type="submission" date="2011-02" db="EMBL/GenBank/DDBJ databases">
        <authorList>
            <person name="MacLean D."/>
        </authorList>
    </citation>
    <scope>NUCLEOTIDE SEQUENCE</scope>
</reference>
<name>F0WT95_9STRA</name>
<evidence type="ECO:0000256" key="6">
    <source>
        <dbReference type="PIRSR" id="PIRSR630564-2"/>
    </source>
</evidence>
<protein>
    <submittedName>
        <fullName evidence="10">Myotubularinlike protein putative</fullName>
    </submittedName>
</protein>
<feature type="region of interest" description="Disordered" evidence="7">
    <location>
        <begin position="940"/>
        <end position="959"/>
    </location>
</feature>
<evidence type="ECO:0000256" key="3">
    <source>
        <dbReference type="ARBA" id="ARBA00007471"/>
    </source>
</evidence>
<dbReference type="AlphaFoldDB" id="F0WT95"/>
<accession>F0WT95</accession>
<feature type="region of interest" description="Disordered" evidence="7">
    <location>
        <begin position="1"/>
        <end position="23"/>
    </location>
</feature>
<evidence type="ECO:0000313" key="10">
    <source>
        <dbReference type="EMBL" id="CCA24584.1"/>
    </source>
</evidence>
<sequence>MPELLVTKRKDDKSDAEMPSAVVEDKCQTTGACDPPNALTECADRRSKFDNQKLSSVLEETDTLKSVYPIQDEGTERGDCLREGSASFFSKIPRLEQIRSSISRSSFTMSRSDSPKKKLEMRSESLGPALFSCAPPSRSQEQTAQQCSTNKRRQSACLNHTRERSNDASCNVNREFFRCQDQGPIYTFCVRKADNMFEKLGSKRSVIQVVVDLNAQMLTFLSPEFRESHSCADISIRPLSKLKLHLQIYTRNEVLSRKIVFENPEDREVCQHLLENEKSSSNSKFAPSNGTILADTEMEVSSTSTEAAQNWPHGYILNDRYDSLPGETIADHVYRVANLVVISQSDSAVQGVLRITTYRVTFTPYDPTWKFGSFEIPLAAIDIVTRDSLMISIACKDLRIIRLAMHDAYSKKNEKDQLHSIPDVKWLNSFIYRMQSPIQVDNLFAFEYYRNRCRDGIDGKEKRNEDGWQIYLPVAEYQRLKFLDRIPKMESESELSKKNIISRTGWRLLRNSNFRLSPSYPQLLVVPNELSDDELVQSAKFRSRARLPVVIWKHPSHNCVLARSSQPNYGMVGNRCEADRRLLKLFRDSANVSTSGASPSLSIIDARKPIATKGNRLRGKGVENPHHYDNARIEYLGIVNIHRMRESLDALKVLVSPCTIVDGDKHYHNRLENTRWLKHIMRVLSGARRIAELLHEDGASVLVHCSDGWDRTPQLVSLAQLILDPFYRTIRGFVILIEKEWCSFGHKFADRIGVGKDVSDQPYERSPVMLQFLDCVWQMTRQFPTCFEFNEKLLLHTVDALMSGLYGTFLYNTERERVFERIRERTESAWTPVLEHPQAFSNTMYKPTNRILYPLANLKRIVVWDALFFRWDAESHPDYAEFMGPATLENASYSYDVDDIGATQMSEVGLPSMPLEVEEMQDVEESQVKYVLSEISDISEEEPITSAESSSIVSSDPTPESCCSCESQANLVVRKIEQFYGNMKERNHQRMDSQNVSDVLQMATDHNRAKNLEKLLSESAARELRLEAFINSIYSTVESRQ</sequence>
<reference evidence="10" key="1">
    <citation type="journal article" date="2011" name="PLoS Biol.">
        <title>Gene gain and loss during evolution of obligate parasitism in the white rust pathogen of Arabidopsis thaliana.</title>
        <authorList>
            <person name="Kemen E."/>
            <person name="Gardiner A."/>
            <person name="Schultz-Larsen T."/>
            <person name="Kemen A.C."/>
            <person name="Balmuth A.L."/>
            <person name="Robert-Seilaniantz A."/>
            <person name="Bailey K."/>
            <person name="Holub E."/>
            <person name="Studholme D.J."/>
            <person name="Maclean D."/>
            <person name="Jones J.D."/>
        </authorList>
    </citation>
    <scope>NUCLEOTIDE SEQUENCE</scope>
</reference>
<dbReference type="InterPro" id="IPR010569">
    <property type="entry name" value="Myotubularin-like_Pase_dom"/>
</dbReference>
<comment type="similarity">
    <text evidence="3">Belongs to the protein-tyrosine phosphatase family. Non-receptor class myotubularin subfamily.</text>
</comment>
<evidence type="ECO:0000259" key="8">
    <source>
        <dbReference type="PROSITE" id="PS50056"/>
    </source>
</evidence>
<dbReference type="GO" id="GO:0012505">
    <property type="term" value="C:endomembrane system"/>
    <property type="evidence" value="ECO:0007669"/>
    <property type="project" value="UniProtKB-SubCell"/>
</dbReference>
<dbReference type="HOGENOM" id="CLU_003360_1_0_1"/>
<dbReference type="InterPro" id="IPR003595">
    <property type="entry name" value="Tyr_Pase_cat"/>
</dbReference>
<dbReference type="PROSITE" id="PS00383">
    <property type="entry name" value="TYR_PHOSPHATASE_1"/>
    <property type="match status" value="1"/>
</dbReference>
<dbReference type="InterPro" id="IPR029021">
    <property type="entry name" value="Prot-tyrosine_phosphatase-like"/>
</dbReference>
<evidence type="ECO:0000256" key="4">
    <source>
        <dbReference type="ARBA" id="ARBA00022490"/>
    </source>
</evidence>
<evidence type="ECO:0000256" key="2">
    <source>
        <dbReference type="ARBA" id="ARBA00004496"/>
    </source>
</evidence>
<evidence type="ECO:0000256" key="7">
    <source>
        <dbReference type="SAM" id="MobiDB-lite"/>
    </source>
</evidence>
<evidence type="ECO:0000259" key="9">
    <source>
        <dbReference type="PROSITE" id="PS51339"/>
    </source>
</evidence>
<feature type="domain" description="Myotubularin phosphatase" evidence="9">
    <location>
        <begin position="467"/>
        <end position="868"/>
    </location>
</feature>
<feature type="active site" description="Phosphocysteine intermediate" evidence="5">
    <location>
        <position position="705"/>
    </location>
</feature>
<dbReference type="InterPro" id="IPR000387">
    <property type="entry name" value="Tyr_Pase_dom"/>
</dbReference>
<dbReference type="Gene3D" id="2.30.29.30">
    <property type="entry name" value="Pleckstrin-homology domain (PH domain)/Phosphotyrosine-binding domain (PTB)"/>
    <property type="match status" value="1"/>
</dbReference>
<dbReference type="PANTHER" id="PTHR10807">
    <property type="entry name" value="MYOTUBULARIN-RELATED"/>
    <property type="match status" value="1"/>
</dbReference>
<dbReference type="InterPro" id="IPR011993">
    <property type="entry name" value="PH-like_dom_sf"/>
</dbReference>
<comment type="subcellular location">
    <subcellularLocation>
        <location evidence="2">Cytoplasm</location>
    </subcellularLocation>
    <subcellularLocation>
        <location evidence="1">Endomembrane system</location>
        <topology evidence="1">Peripheral membrane protein</topology>
    </subcellularLocation>
</comment>